<protein>
    <submittedName>
        <fullName evidence="4">Uncharacterized protein</fullName>
    </submittedName>
</protein>
<dbReference type="EMBL" id="JRFJ01000007">
    <property type="protein sequence ID" value="KHJ53125.1"/>
    <property type="molecule type" value="Genomic_DNA"/>
</dbReference>
<dbReference type="InterPro" id="IPR023750">
    <property type="entry name" value="RbsD-like_sf"/>
</dbReference>
<comment type="catalytic activity">
    <reaction evidence="3">
        <text>alpha-L-fucose = beta-L-fucose</text>
        <dbReference type="Rhea" id="RHEA:25580"/>
        <dbReference type="ChEBI" id="CHEBI:42548"/>
        <dbReference type="ChEBI" id="CHEBI:42589"/>
        <dbReference type="EC" id="5.1.3.29"/>
    </reaction>
</comment>
<dbReference type="Proteomes" id="UP000030826">
    <property type="component" value="Unassembled WGS sequence"/>
</dbReference>
<evidence type="ECO:0000313" key="5">
    <source>
        <dbReference type="Proteomes" id="UP000030826"/>
    </source>
</evidence>
<dbReference type="RefSeq" id="WP_039195741.1">
    <property type="nucleotide sequence ID" value="NZ_JRFJ01000007.1"/>
</dbReference>
<dbReference type="PANTHER" id="PTHR31690:SF4">
    <property type="entry name" value="FUCOSE MUTAROTASE"/>
    <property type="match status" value="1"/>
</dbReference>
<dbReference type="GO" id="GO:0062193">
    <property type="term" value="F:D-ribose pyranase activity"/>
    <property type="evidence" value="ECO:0007669"/>
    <property type="project" value="UniProtKB-EC"/>
</dbReference>
<dbReference type="OrthoDB" id="7947972at2"/>
<comment type="caution">
    <text evidence="4">The sequence shown here is derived from an EMBL/GenBank/DDBJ whole genome shotgun (WGS) entry which is preliminary data.</text>
</comment>
<dbReference type="GO" id="GO:0042806">
    <property type="term" value="F:fucose binding"/>
    <property type="evidence" value="ECO:0007669"/>
    <property type="project" value="TreeGrafter"/>
</dbReference>
<sequence length="148" mass="16460">MLKLIPPLISPELLLTLAEMGHGDDLVIADRNFPAESVAASTVTGRCIRLSNVDTTQAAREILKLYPLDSFVEAPVRRMGVVDDFSAVLEVHTDMQRVIDEAEGKPIRMETVERFAFYEAAARAYAVVRTTESRPYGCFILKKGVIFD</sequence>
<dbReference type="GO" id="GO:0036373">
    <property type="term" value="F:L-fucose mutarotase activity"/>
    <property type="evidence" value="ECO:0007669"/>
    <property type="project" value="UniProtKB-EC"/>
</dbReference>
<dbReference type="Gene3D" id="3.40.1650.10">
    <property type="entry name" value="RbsD-like domain"/>
    <property type="match status" value="1"/>
</dbReference>
<comment type="catalytic activity">
    <reaction evidence="1">
        <text>beta-D-ribopyranose = beta-D-ribofuranose</text>
        <dbReference type="Rhea" id="RHEA:25432"/>
        <dbReference type="ChEBI" id="CHEBI:27476"/>
        <dbReference type="ChEBI" id="CHEBI:47002"/>
        <dbReference type="EC" id="5.4.99.62"/>
    </reaction>
</comment>
<keyword evidence="2" id="KW-0413">Isomerase</keyword>
<dbReference type="GO" id="GO:0006004">
    <property type="term" value="P:fucose metabolic process"/>
    <property type="evidence" value="ECO:0007669"/>
    <property type="project" value="TreeGrafter"/>
</dbReference>
<dbReference type="InterPro" id="IPR007721">
    <property type="entry name" value="RbsD_FucU"/>
</dbReference>
<dbReference type="InterPro" id="IPR050443">
    <property type="entry name" value="RbsD/FucU_mutarotase"/>
</dbReference>
<dbReference type="Pfam" id="PF05025">
    <property type="entry name" value="RbsD_FucU"/>
    <property type="match status" value="1"/>
</dbReference>
<evidence type="ECO:0000256" key="1">
    <source>
        <dbReference type="ARBA" id="ARBA00000223"/>
    </source>
</evidence>
<accession>A0A0B1Q2S4</accession>
<name>A0A0B1Q2S4_9HYPH</name>
<organism evidence="4 5">
    <name type="scientific">Aureimonas altamirensis</name>
    <dbReference type="NCBI Taxonomy" id="370622"/>
    <lineage>
        <taxon>Bacteria</taxon>
        <taxon>Pseudomonadati</taxon>
        <taxon>Pseudomonadota</taxon>
        <taxon>Alphaproteobacteria</taxon>
        <taxon>Hyphomicrobiales</taxon>
        <taxon>Aurantimonadaceae</taxon>
        <taxon>Aureimonas</taxon>
    </lineage>
</organism>
<proteinExistence type="predicted"/>
<evidence type="ECO:0000256" key="2">
    <source>
        <dbReference type="ARBA" id="ARBA00023235"/>
    </source>
</evidence>
<reference evidence="4 5" key="1">
    <citation type="submission" date="2014-09" db="EMBL/GenBank/DDBJ databases">
        <title>Isolation and characterization of Aurantimonas altamirensis ON-56566 from clinical sample following a dog bite.</title>
        <authorList>
            <person name="Eshaghi A."/>
            <person name="Li A."/>
            <person name="Shahinas D."/>
            <person name="Bahn P."/>
            <person name="Kus J.V."/>
            <person name="Patel S.N."/>
        </authorList>
    </citation>
    <scope>NUCLEOTIDE SEQUENCE [LARGE SCALE GENOMIC DNA]</scope>
    <source>
        <strain evidence="4 5">ON-56566</strain>
    </source>
</reference>
<evidence type="ECO:0000313" key="4">
    <source>
        <dbReference type="EMBL" id="KHJ53125.1"/>
    </source>
</evidence>
<evidence type="ECO:0000256" key="3">
    <source>
        <dbReference type="ARBA" id="ARBA00036324"/>
    </source>
</evidence>
<dbReference type="SUPFAM" id="SSF102546">
    <property type="entry name" value="RbsD-like"/>
    <property type="match status" value="1"/>
</dbReference>
<dbReference type="PANTHER" id="PTHR31690">
    <property type="entry name" value="FUCOSE MUTAROTASE"/>
    <property type="match status" value="1"/>
</dbReference>
<dbReference type="STRING" id="370622.LA66_19100"/>
<dbReference type="AlphaFoldDB" id="A0A0B1Q2S4"/>
<gene>
    <name evidence="4" type="ORF">LA66_19100</name>
</gene>